<dbReference type="AlphaFoldDB" id="A0A0F8Z253"/>
<accession>A0A0F8Z253</accession>
<protein>
    <submittedName>
        <fullName evidence="1">Uncharacterized protein</fullName>
    </submittedName>
</protein>
<proteinExistence type="predicted"/>
<evidence type="ECO:0000313" key="1">
    <source>
        <dbReference type="EMBL" id="KKK87728.1"/>
    </source>
</evidence>
<sequence>MPIVFVSANTINHTKLLFLADFQRAIIFQIPDQIKIIISNHNGIPKLDAIDVKNSAMFHPKKLNIKDLKIFVILNSLNSFYLRIIINV</sequence>
<comment type="caution">
    <text evidence="1">The sequence shown here is derived from an EMBL/GenBank/DDBJ whole genome shotgun (WGS) entry which is preliminary data.</text>
</comment>
<dbReference type="EMBL" id="LAZR01050271">
    <property type="protein sequence ID" value="KKK87728.1"/>
    <property type="molecule type" value="Genomic_DNA"/>
</dbReference>
<organism evidence="1">
    <name type="scientific">marine sediment metagenome</name>
    <dbReference type="NCBI Taxonomy" id="412755"/>
    <lineage>
        <taxon>unclassified sequences</taxon>
        <taxon>metagenomes</taxon>
        <taxon>ecological metagenomes</taxon>
    </lineage>
</organism>
<reference evidence="1" key="1">
    <citation type="journal article" date="2015" name="Nature">
        <title>Complex archaea that bridge the gap between prokaryotes and eukaryotes.</title>
        <authorList>
            <person name="Spang A."/>
            <person name="Saw J.H."/>
            <person name="Jorgensen S.L."/>
            <person name="Zaremba-Niedzwiedzka K."/>
            <person name="Martijn J."/>
            <person name="Lind A.E."/>
            <person name="van Eijk R."/>
            <person name="Schleper C."/>
            <person name="Guy L."/>
            <person name="Ettema T.J."/>
        </authorList>
    </citation>
    <scope>NUCLEOTIDE SEQUENCE</scope>
</reference>
<name>A0A0F8Z253_9ZZZZ</name>
<gene>
    <name evidence="1" type="ORF">LCGC14_2750330</name>
</gene>